<evidence type="ECO:0008006" key="4">
    <source>
        <dbReference type="Google" id="ProtNLM"/>
    </source>
</evidence>
<reference evidence="2 3" key="1">
    <citation type="submission" date="2020-03" db="EMBL/GenBank/DDBJ databases">
        <title>Draft Genome Sequence of Cudoniella acicularis.</title>
        <authorList>
            <person name="Buettner E."/>
            <person name="Kellner H."/>
        </authorList>
    </citation>
    <scope>NUCLEOTIDE SEQUENCE [LARGE SCALE GENOMIC DNA]</scope>
    <source>
        <strain evidence="2 3">DSM 108380</strain>
    </source>
</reference>
<dbReference type="InterPro" id="IPR036928">
    <property type="entry name" value="AS_sf"/>
</dbReference>
<evidence type="ECO:0000313" key="2">
    <source>
        <dbReference type="EMBL" id="KAF4632340.1"/>
    </source>
</evidence>
<sequence>MTRMDATLSWQHQAEKKRTETLSKIPSEWLLDDHVKREANLRRNLTSQFIESLLLPDEQKIMALDGTFEGAKGTGKEINVNSQMVEDLLSLGAVLYCKTSVPQTLLIEETHNNIIAYWKSAREKTGTGYTTINNLLDYSCVCIPITHADENIDTFHRNYKPLNEDDRLNWEAYDPGRYDGAPVGVQIVGRGLQEEWILSIAELVYDAL</sequence>
<gene>
    <name evidence="2" type="ORF">G7Y89_g5786</name>
</gene>
<dbReference type="Gene3D" id="3.90.1300.10">
    <property type="entry name" value="Amidase signature (AS) domain"/>
    <property type="match status" value="1"/>
</dbReference>
<protein>
    <recommendedName>
        <fullName evidence="4">Amidase domain-containing protein</fullName>
    </recommendedName>
</protein>
<dbReference type="OrthoDB" id="6428749at2759"/>
<dbReference type="AlphaFoldDB" id="A0A8H4W5E5"/>
<name>A0A8H4W5E5_9HELO</name>
<accession>A0A8H4W5E5</accession>
<evidence type="ECO:0000313" key="3">
    <source>
        <dbReference type="Proteomes" id="UP000566819"/>
    </source>
</evidence>
<comment type="similarity">
    <text evidence="1">Belongs to the amidase family.</text>
</comment>
<comment type="caution">
    <text evidence="2">The sequence shown here is derived from an EMBL/GenBank/DDBJ whole genome shotgun (WGS) entry which is preliminary data.</text>
</comment>
<proteinExistence type="inferred from homology"/>
<dbReference type="SUPFAM" id="SSF75304">
    <property type="entry name" value="Amidase signature (AS) enzymes"/>
    <property type="match status" value="1"/>
</dbReference>
<dbReference type="EMBL" id="JAAMPI010000356">
    <property type="protein sequence ID" value="KAF4632340.1"/>
    <property type="molecule type" value="Genomic_DNA"/>
</dbReference>
<organism evidence="2 3">
    <name type="scientific">Cudoniella acicularis</name>
    <dbReference type="NCBI Taxonomy" id="354080"/>
    <lineage>
        <taxon>Eukaryota</taxon>
        <taxon>Fungi</taxon>
        <taxon>Dikarya</taxon>
        <taxon>Ascomycota</taxon>
        <taxon>Pezizomycotina</taxon>
        <taxon>Leotiomycetes</taxon>
        <taxon>Helotiales</taxon>
        <taxon>Tricladiaceae</taxon>
        <taxon>Cudoniella</taxon>
    </lineage>
</organism>
<dbReference type="PANTHER" id="PTHR46072">
    <property type="entry name" value="AMIDASE-RELATED-RELATED"/>
    <property type="match status" value="1"/>
</dbReference>
<keyword evidence="3" id="KW-1185">Reference proteome</keyword>
<dbReference type="Proteomes" id="UP000566819">
    <property type="component" value="Unassembled WGS sequence"/>
</dbReference>
<evidence type="ECO:0000256" key="1">
    <source>
        <dbReference type="ARBA" id="ARBA00009199"/>
    </source>
</evidence>
<dbReference type="PANTHER" id="PTHR46072:SF8">
    <property type="entry name" value="AMIDASE DOMAIN-CONTAINING PROTEIN"/>
    <property type="match status" value="1"/>
</dbReference>